<dbReference type="InterPro" id="IPR051199">
    <property type="entry name" value="LPS_LOS_Heptosyltrfase"/>
</dbReference>
<accession>A0A1Y3R617</accession>
<organism evidence="3 4">
    <name type="scientific">Alistipes onderdonkii</name>
    <dbReference type="NCBI Taxonomy" id="328813"/>
    <lineage>
        <taxon>Bacteria</taxon>
        <taxon>Pseudomonadati</taxon>
        <taxon>Bacteroidota</taxon>
        <taxon>Bacteroidia</taxon>
        <taxon>Bacteroidales</taxon>
        <taxon>Rikenellaceae</taxon>
        <taxon>Alistipes</taxon>
    </lineage>
</organism>
<evidence type="ECO:0000313" key="3">
    <source>
        <dbReference type="EMBL" id="OUN04230.1"/>
    </source>
</evidence>
<evidence type="ECO:0000256" key="2">
    <source>
        <dbReference type="ARBA" id="ARBA00022679"/>
    </source>
</evidence>
<keyword evidence="1" id="KW-0328">Glycosyltransferase</keyword>
<evidence type="ECO:0000313" key="4">
    <source>
        <dbReference type="Proteomes" id="UP000195772"/>
    </source>
</evidence>
<dbReference type="Proteomes" id="UP000195772">
    <property type="component" value="Unassembled WGS sequence"/>
</dbReference>
<dbReference type="GO" id="GO:0005829">
    <property type="term" value="C:cytosol"/>
    <property type="evidence" value="ECO:0007669"/>
    <property type="project" value="TreeGrafter"/>
</dbReference>
<evidence type="ECO:0000256" key="1">
    <source>
        <dbReference type="ARBA" id="ARBA00022676"/>
    </source>
</evidence>
<sequence>MGRKNKRLPRHLVVFRTSAMGDVAMLAHALRALKEAYPDLRVTVATRPVFRAFFTGLDLGFMDVDIKGVHHSLRGMWRLAADARRLGADAVADVHGVLRSVMFRTALWLRGVPVAAIEKGREEKKEFIRKGGRDVKPAKHTVVRYCDVFRKLGFVFGDPVPALRRCRPNPMGEKTGTWIGFSPFSAQQGKTYPTALGREAVRLLAERYDRVFIHSGGGAEAEFAREMERAHPNVTALFGRVGMDGELDLIANLDCVVAMDSLVMHMASLVATPVVSVWGATHPGLGFFGYGCDPRGILQADMECRPCSVFGNKPCRYGDYRCLYAVTPAMIAERVAEMVGE</sequence>
<dbReference type="AlphaFoldDB" id="A0A1Y3R617"/>
<dbReference type="PANTHER" id="PTHR30160:SF22">
    <property type="entry name" value="LIPOPOLYSACCHARIDE CORE BIOSYNTHESIS PROTEIN"/>
    <property type="match status" value="1"/>
</dbReference>
<dbReference type="Gene3D" id="3.40.50.2000">
    <property type="entry name" value="Glycogen Phosphorylase B"/>
    <property type="match status" value="2"/>
</dbReference>
<dbReference type="GO" id="GO:0009244">
    <property type="term" value="P:lipopolysaccharide core region biosynthetic process"/>
    <property type="evidence" value="ECO:0007669"/>
    <property type="project" value="TreeGrafter"/>
</dbReference>
<name>A0A1Y3R617_9BACT</name>
<dbReference type="Pfam" id="PF01075">
    <property type="entry name" value="Glyco_transf_9"/>
    <property type="match status" value="1"/>
</dbReference>
<protein>
    <submittedName>
        <fullName evidence="3">ADP-heptose--LPS heptosyltransferase</fullName>
    </submittedName>
</protein>
<dbReference type="RefSeq" id="WP_087401161.1">
    <property type="nucleotide sequence ID" value="NZ_NFHB01000002.1"/>
</dbReference>
<dbReference type="GO" id="GO:0008713">
    <property type="term" value="F:ADP-heptose-lipopolysaccharide heptosyltransferase activity"/>
    <property type="evidence" value="ECO:0007669"/>
    <property type="project" value="TreeGrafter"/>
</dbReference>
<reference evidence="4" key="1">
    <citation type="submission" date="2017-04" db="EMBL/GenBank/DDBJ databases">
        <title>Function of individual gut microbiota members based on whole genome sequencing of pure cultures obtained from chicken caecum.</title>
        <authorList>
            <person name="Medvecky M."/>
            <person name="Cejkova D."/>
            <person name="Polansky O."/>
            <person name="Karasova D."/>
            <person name="Kubasova T."/>
            <person name="Cizek A."/>
            <person name="Rychlik I."/>
        </authorList>
    </citation>
    <scope>NUCLEOTIDE SEQUENCE [LARGE SCALE GENOMIC DNA]</scope>
    <source>
        <strain evidence="4">An90</strain>
    </source>
</reference>
<dbReference type="InterPro" id="IPR002201">
    <property type="entry name" value="Glyco_trans_9"/>
</dbReference>
<dbReference type="PANTHER" id="PTHR30160">
    <property type="entry name" value="TETRAACYLDISACCHARIDE 4'-KINASE-RELATED"/>
    <property type="match status" value="1"/>
</dbReference>
<comment type="caution">
    <text evidence="3">The sequence shown here is derived from an EMBL/GenBank/DDBJ whole genome shotgun (WGS) entry which is preliminary data.</text>
</comment>
<dbReference type="CDD" id="cd03789">
    <property type="entry name" value="GT9_LPS_heptosyltransferase"/>
    <property type="match status" value="1"/>
</dbReference>
<proteinExistence type="predicted"/>
<dbReference type="OrthoDB" id="9768048at2"/>
<dbReference type="eggNOG" id="COG0859">
    <property type="taxonomic scope" value="Bacteria"/>
</dbReference>
<dbReference type="EMBL" id="NFHB01000002">
    <property type="protein sequence ID" value="OUN04230.1"/>
    <property type="molecule type" value="Genomic_DNA"/>
</dbReference>
<keyword evidence="2 3" id="KW-0808">Transferase</keyword>
<gene>
    <name evidence="3" type="ORF">B5G41_02640</name>
</gene>
<dbReference type="SUPFAM" id="SSF53756">
    <property type="entry name" value="UDP-Glycosyltransferase/glycogen phosphorylase"/>
    <property type="match status" value="1"/>
</dbReference>